<dbReference type="NCBIfam" id="NF008333">
    <property type="entry name" value="PRK11118.1"/>
    <property type="match status" value="1"/>
</dbReference>
<accession>A0A1T4QP52</accession>
<dbReference type="InterPro" id="IPR011008">
    <property type="entry name" value="Dimeric_a/b-barrel"/>
</dbReference>
<dbReference type="PANTHER" id="PTHR39169:SF1">
    <property type="entry name" value="MONOOXYGENASE YDHR-RELATED"/>
    <property type="match status" value="1"/>
</dbReference>
<dbReference type="Pfam" id="PF08803">
    <property type="entry name" value="ydhR"/>
    <property type="match status" value="1"/>
</dbReference>
<protein>
    <submittedName>
        <fullName evidence="1">Putative mono-oxygenase ydhR</fullName>
    </submittedName>
</protein>
<dbReference type="GeneID" id="70584459"/>
<dbReference type="Proteomes" id="UP000190834">
    <property type="component" value="Unassembled WGS sequence"/>
</dbReference>
<evidence type="ECO:0000313" key="2">
    <source>
        <dbReference type="Proteomes" id="UP000190834"/>
    </source>
</evidence>
<sequence>MKKLLQVDFSFNGPFGEDMSTGLKELAESINHEPGFIWKIWTENEKEQEAGGIYLFEDESSAKSYLEMHTARLKQFGIEEVHAKIFDVNALLTEVNKGYHA</sequence>
<evidence type="ECO:0000313" key="1">
    <source>
        <dbReference type="EMBL" id="SKA05397.1"/>
    </source>
</evidence>
<dbReference type="PANTHER" id="PTHR39169">
    <property type="match status" value="1"/>
</dbReference>
<dbReference type="AlphaFoldDB" id="A0A1T4QP52"/>
<dbReference type="SUPFAM" id="SSF54909">
    <property type="entry name" value="Dimeric alpha+beta barrel"/>
    <property type="match status" value="1"/>
</dbReference>
<dbReference type="EMBL" id="FUXB01000010">
    <property type="protein sequence ID" value="SKA05397.1"/>
    <property type="molecule type" value="Genomic_DNA"/>
</dbReference>
<dbReference type="OrthoDB" id="1440627at2"/>
<keyword evidence="2" id="KW-1185">Reference proteome</keyword>
<proteinExistence type="predicted"/>
<dbReference type="STRING" id="1123491.SAMN02745782_02229"/>
<dbReference type="RefSeq" id="WP_078926599.1">
    <property type="nucleotide sequence ID" value="NZ_FUXB01000010.1"/>
</dbReference>
<dbReference type="InterPro" id="IPR014910">
    <property type="entry name" value="YdhR"/>
</dbReference>
<dbReference type="Gene3D" id="3.30.70.100">
    <property type="match status" value="1"/>
</dbReference>
<name>A0A1T4QP52_VIBCI</name>
<reference evidence="2" key="1">
    <citation type="submission" date="2017-02" db="EMBL/GenBank/DDBJ databases">
        <authorList>
            <person name="Varghese N."/>
            <person name="Submissions S."/>
        </authorList>
    </citation>
    <scope>NUCLEOTIDE SEQUENCE [LARGE SCALE GENOMIC DNA]</scope>
    <source>
        <strain evidence="2">DSM 19608</strain>
    </source>
</reference>
<gene>
    <name evidence="1" type="ORF">SAMN02745782_02229</name>
</gene>
<organism evidence="1 2">
    <name type="scientific">Vibrio cincinnatiensis DSM 19608</name>
    <dbReference type="NCBI Taxonomy" id="1123491"/>
    <lineage>
        <taxon>Bacteria</taxon>
        <taxon>Pseudomonadati</taxon>
        <taxon>Pseudomonadota</taxon>
        <taxon>Gammaproteobacteria</taxon>
        <taxon>Vibrionales</taxon>
        <taxon>Vibrionaceae</taxon>
        <taxon>Vibrio</taxon>
    </lineage>
</organism>